<dbReference type="InterPro" id="IPR050666">
    <property type="entry name" value="ESRP"/>
</dbReference>
<evidence type="ECO:0000259" key="4">
    <source>
        <dbReference type="PROSITE" id="PS50102"/>
    </source>
</evidence>
<dbReference type="PANTHER" id="PTHR13976">
    <property type="entry name" value="HETEROGENEOUS NUCLEAR RIBONUCLEOPROTEIN-RELATED"/>
    <property type="match status" value="1"/>
</dbReference>
<keyword evidence="6" id="KW-1185">Reference proteome</keyword>
<protein>
    <recommendedName>
        <fullName evidence="4">RRM domain-containing protein</fullName>
    </recommendedName>
</protein>
<keyword evidence="1" id="KW-0677">Repeat</keyword>
<dbReference type="SUPFAM" id="SSF54928">
    <property type="entry name" value="RNA-binding domain, RBD"/>
    <property type="match status" value="3"/>
</dbReference>
<sequence length="472" mass="53130">MGISFYPPSGFETAHLFTGNDLCYPSSLSWKPPTSLMKELCLHVRFQDVTPVRPIVWLFCVRNFSSSPIHRSNQTIGHRRMGKKEVGSNRTLSKPLETVTYIALLRKNYMSPPSKYGDAGDAREMGLKRQRLMDQGSPYYGTSGPSYMYDAPPPPPPSYSYVPPPFPVVRLRGLPFDCSEAEVIDFFHGLDVVDVLLIHKGGKFTGEAYCVLGYPLQIDFALQRNRQNIGRRYVEVFPSRKDDYYKAIANEVLDAPGGSPRRGAPRARSVETRDLSEFKGILRLRGLPFSVSKEEIINFFKDFVLSEEKIHLIANSEGRPAGEAFVEFASPEDSRAAMSKDRMTLKYRYIELFPASHEELEEAASRGRLMSKSSEGTDLTEPTQVLRMRGLPFSAGKDDIIDFFKNFTLSEESIHITYNFEGRPTGEAFVEFATADDAKAALAKDRMTLGSRYIELFPSSPEELNDAVSRGR</sequence>
<keyword evidence="2 3" id="KW-0694">RNA-binding</keyword>
<dbReference type="GO" id="GO:0003723">
    <property type="term" value="F:RNA binding"/>
    <property type="evidence" value="ECO:0007669"/>
    <property type="project" value="UniProtKB-UniRule"/>
</dbReference>
<evidence type="ECO:0000313" key="6">
    <source>
        <dbReference type="Proteomes" id="UP000826271"/>
    </source>
</evidence>
<gene>
    <name evidence="5" type="ORF">BUALT_Bualt13G0038100</name>
</gene>
<dbReference type="Proteomes" id="UP000826271">
    <property type="component" value="Unassembled WGS sequence"/>
</dbReference>
<proteinExistence type="predicted"/>
<feature type="domain" description="RRM" evidence="4">
    <location>
        <begin position="280"/>
        <end position="357"/>
    </location>
</feature>
<dbReference type="Pfam" id="PF00076">
    <property type="entry name" value="RRM_1"/>
    <property type="match status" value="2"/>
</dbReference>
<dbReference type="Gene3D" id="3.30.70.330">
    <property type="match status" value="3"/>
</dbReference>
<dbReference type="InterPro" id="IPR035979">
    <property type="entry name" value="RBD_domain_sf"/>
</dbReference>
<evidence type="ECO:0000256" key="2">
    <source>
        <dbReference type="ARBA" id="ARBA00022884"/>
    </source>
</evidence>
<dbReference type="EMBL" id="WHWC01000013">
    <property type="protein sequence ID" value="KAG8370965.1"/>
    <property type="molecule type" value="Genomic_DNA"/>
</dbReference>
<comment type="caution">
    <text evidence="5">The sequence shown here is derived from an EMBL/GenBank/DDBJ whole genome shotgun (WGS) entry which is preliminary data.</text>
</comment>
<evidence type="ECO:0000256" key="3">
    <source>
        <dbReference type="PROSITE-ProRule" id="PRU00176"/>
    </source>
</evidence>
<dbReference type="InterPro" id="IPR012677">
    <property type="entry name" value="Nucleotide-bd_a/b_plait_sf"/>
</dbReference>
<evidence type="ECO:0000313" key="5">
    <source>
        <dbReference type="EMBL" id="KAG8370965.1"/>
    </source>
</evidence>
<dbReference type="CDD" id="cd12254">
    <property type="entry name" value="RRM_hnRNPH_ESRPs_RBM12_like"/>
    <property type="match status" value="3"/>
</dbReference>
<name>A0AAV6WVJ3_9LAMI</name>
<reference evidence="5" key="1">
    <citation type="submission" date="2019-10" db="EMBL/GenBank/DDBJ databases">
        <authorList>
            <person name="Zhang R."/>
            <person name="Pan Y."/>
            <person name="Wang J."/>
            <person name="Ma R."/>
            <person name="Yu S."/>
        </authorList>
    </citation>
    <scope>NUCLEOTIDE SEQUENCE</scope>
    <source>
        <strain evidence="5">LA-IB0</strain>
        <tissue evidence="5">Leaf</tissue>
    </source>
</reference>
<accession>A0AAV6WVJ3</accession>
<feature type="domain" description="RRM" evidence="4">
    <location>
        <begin position="384"/>
        <end position="461"/>
    </location>
</feature>
<evidence type="ECO:0000256" key="1">
    <source>
        <dbReference type="ARBA" id="ARBA00022737"/>
    </source>
</evidence>
<dbReference type="PROSITE" id="PS50102">
    <property type="entry name" value="RRM"/>
    <property type="match status" value="2"/>
</dbReference>
<dbReference type="AlphaFoldDB" id="A0AAV6WVJ3"/>
<dbReference type="SMART" id="SM00360">
    <property type="entry name" value="RRM"/>
    <property type="match status" value="3"/>
</dbReference>
<organism evidence="5 6">
    <name type="scientific">Buddleja alternifolia</name>
    <dbReference type="NCBI Taxonomy" id="168488"/>
    <lineage>
        <taxon>Eukaryota</taxon>
        <taxon>Viridiplantae</taxon>
        <taxon>Streptophyta</taxon>
        <taxon>Embryophyta</taxon>
        <taxon>Tracheophyta</taxon>
        <taxon>Spermatophyta</taxon>
        <taxon>Magnoliopsida</taxon>
        <taxon>eudicotyledons</taxon>
        <taxon>Gunneridae</taxon>
        <taxon>Pentapetalae</taxon>
        <taxon>asterids</taxon>
        <taxon>lamiids</taxon>
        <taxon>Lamiales</taxon>
        <taxon>Scrophulariaceae</taxon>
        <taxon>Buddlejeae</taxon>
        <taxon>Buddleja</taxon>
    </lineage>
</organism>
<dbReference type="InterPro" id="IPR000504">
    <property type="entry name" value="RRM_dom"/>
</dbReference>